<dbReference type="SMART" id="SM00353">
    <property type="entry name" value="HLH"/>
    <property type="match status" value="1"/>
</dbReference>
<evidence type="ECO:0000256" key="2">
    <source>
        <dbReference type="ARBA" id="ARBA00023015"/>
    </source>
</evidence>
<evidence type="ECO:0000256" key="3">
    <source>
        <dbReference type="ARBA" id="ARBA00023125"/>
    </source>
</evidence>
<dbReference type="GO" id="GO:0003677">
    <property type="term" value="F:DNA binding"/>
    <property type="evidence" value="ECO:0007669"/>
    <property type="project" value="UniProtKB-KW"/>
</dbReference>
<dbReference type="InterPro" id="IPR050370">
    <property type="entry name" value="HES_HEY"/>
</dbReference>
<proteinExistence type="predicted"/>
<evidence type="ECO:0000313" key="7">
    <source>
        <dbReference type="EMBL" id="KAJ7354885.1"/>
    </source>
</evidence>
<evidence type="ECO:0000256" key="5">
    <source>
        <dbReference type="ARBA" id="ARBA00023242"/>
    </source>
</evidence>
<feature type="domain" description="BHLH" evidence="6">
    <location>
        <begin position="21"/>
        <end position="78"/>
    </location>
</feature>
<dbReference type="InterPro" id="IPR011598">
    <property type="entry name" value="bHLH_dom"/>
</dbReference>
<organism evidence="7 8">
    <name type="scientific">Desmophyllum pertusum</name>
    <dbReference type="NCBI Taxonomy" id="174260"/>
    <lineage>
        <taxon>Eukaryota</taxon>
        <taxon>Metazoa</taxon>
        <taxon>Cnidaria</taxon>
        <taxon>Anthozoa</taxon>
        <taxon>Hexacorallia</taxon>
        <taxon>Scleractinia</taxon>
        <taxon>Caryophylliina</taxon>
        <taxon>Caryophylliidae</taxon>
        <taxon>Desmophyllum</taxon>
    </lineage>
</organism>
<dbReference type="FunFam" id="4.10.280.10:FF:000009">
    <property type="entry name" value="Transcription factor HES-1"/>
    <property type="match status" value="1"/>
</dbReference>
<protein>
    <recommendedName>
        <fullName evidence="6">BHLH domain-containing protein</fullName>
    </recommendedName>
</protein>
<reference evidence="7" key="1">
    <citation type="submission" date="2023-01" db="EMBL/GenBank/DDBJ databases">
        <title>Genome assembly of the deep-sea coral Lophelia pertusa.</title>
        <authorList>
            <person name="Herrera S."/>
            <person name="Cordes E."/>
        </authorList>
    </citation>
    <scope>NUCLEOTIDE SEQUENCE</scope>
    <source>
        <strain evidence="7">USNM1676648</strain>
        <tissue evidence="7">Polyp</tissue>
    </source>
</reference>
<comment type="caution">
    <text evidence="7">The sequence shown here is derived from an EMBL/GenBank/DDBJ whole genome shotgun (WGS) entry which is preliminary data.</text>
</comment>
<name>A0A9W9YK05_9CNID</name>
<accession>A0A9W9YK05</accession>
<dbReference type="GO" id="GO:0046983">
    <property type="term" value="F:protein dimerization activity"/>
    <property type="evidence" value="ECO:0007669"/>
    <property type="project" value="InterPro"/>
</dbReference>
<dbReference type="InterPro" id="IPR036638">
    <property type="entry name" value="HLH_DNA-bd_sf"/>
</dbReference>
<dbReference type="AlphaFoldDB" id="A0A9W9YK05"/>
<keyword evidence="5" id="KW-0539">Nucleus</keyword>
<dbReference type="Proteomes" id="UP001163046">
    <property type="component" value="Unassembled WGS sequence"/>
</dbReference>
<keyword evidence="4" id="KW-0804">Transcription</keyword>
<dbReference type="PANTHER" id="PTHR10985">
    <property type="entry name" value="BASIC HELIX-LOOP-HELIX TRANSCRIPTION FACTOR, HES-RELATED"/>
    <property type="match status" value="1"/>
</dbReference>
<evidence type="ECO:0000256" key="1">
    <source>
        <dbReference type="ARBA" id="ARBA00004123"/>
    </source>
</evidence>
<dbReference type="EMBL" id="MU827331">
    <property type="protein sequence ID" value="KAJ7354885.1"/>
    <property type="molecule type" value="Genomic_DNA"/>
</dbReference>
<sequence>MATTNYCHQPTDYVSKILTEKRKAKKPLMEKMRRARINDSLNELKSLILEALNKDASRYSKMEKADVLEMTVHYLRELKRMEQKQQVMDPASLPEYRASYMQCAAELSRKMTSPDTKANFLAHLVSCCQGNNTTTTVPVFSTEGLRYMAPLQPVMIPFPSPPPSPHHVSPVLPASTSLTRDIVSISPASTTITRDTRFISSLEPKFGTPAQSASLWRPW</sequence>
<keyword evidence="3" id="KW-0238">DNA-binding</keyword>
<dbReference type="PROSITE" id="PS50888">
    <property type="entry name" value="BHLH"/>
    <property type="match status" value="1"/>
</dbReference>
<dbReference type="SUPFAM" id="SSF47459">
    <property type="entry name" value="HLH, helix-loop-helix DNA-binding domain"/>
    <property type="match status" value="1"/>
</dbReference>
<keyword evidence="8" id="KW-1185">Reference proteome</keyword>
<dbReference type="GO" id="GO:0005634">
    <property type="term" value="C:nucleus"/>
    <property type="evidence" value="ECO:0007669"/>
    <property type="project" value="UniProtKB-SubCell"/>
</dbReference>
<dbReference type="Pfam" id="PF00010">
    <property type="entry name" value="HLH"/>
    <property type="match status" value="1"/>
</dbReference>
<gene>
    <name evidence="7" type="ORF">OS493_029442</name>
</gene>
<keyword evidence="2" id="KW-0805">Transcription regulation</keyword>
<dbReference type="OrthoDB" id="6085656at2759"/>
<comment type="subcellular location">
    <subcellularLocation>
        <location evidence="1">Nucleus</location>
    </subcellularLocation>
</comment>
<dbReference type="CDD" id="cd11410">
    <property type="entry name" value="bHLH_O_HES"/>
    <property type="match status" value="1"/>
</dbReference>
<evidence type="ECO:0000313" key="8">
    <source>
        <dbReference type="Proteomes" id="UP001163046"/>
    </source>
</evidence>
<dbReference type="Gene3D" id="4.10.280.10">
    <property type="entry name" value="Helix-loop-helix DNA-binding domain"/>
    <property type="match status" value="1"/>
</dbReference>
<evidence type="ECO:0000259" key="6">
    <source>
        <dbReference type="PROSITE" id="PS50888"/>
    </source>
</evidence>
<evidence type="ECO:0000256" key="4">
    <source>
        <dbReference type="ARBA" id="ARBA00023163"/>
    </source>
</evidence>